<dbReference type="OrthoDB" id="281913at2"/>
<reference evidence="2 3" key="1">
    <citation type="submission" date="2018-02" db="EMBL/GenBank/DDBJ databases">
        <title>Comparative genomes isolates from brazilian mangrove.</title>
        <authorList>
            <person name="Araujo J.E."/>
            <person name="Taketani R.G."/>
            <person name="Silva M.C.P."/>
            <person name="Loureco M.V."/>
            <person name="Andreote F.D."/>
        </authorList>
    </citation>
    <scope>NUCLEOTIDE SEQUENCE [LARGE SCALE GENOMIC DNA]</scope>
    <source>
        <strain evidence="2 3">NAP PRIS-MGV</strain>
    </source>
</reference>
<name>A0A2S8FWW2_9BACT</name>
<evidence type="ECO:0000313" key="3">
    <source>
        <dbReference type="Proteomes" id="UP000239388"/>
    </source>
</evidence>
<feature type="transmembrane region" description="Helical" evidence="1">
    <location>
        <begin position="133"/>
        <end position="155"/>
    </location>
</feature>
<evidence type="ECO:0000313" key="2">
    <source>
        <dbReference type="EMBL" id="PQO36671.1"/>
    </source>
</evidence>
<feature type="transmembrane region" description="Helical" evidence="1">
    <location>
        <begin position="24"/>
        <end position="46"/>
    </location>
</feature>
<feature type="transmembrane region" description="Helical" evidence="1">
    <location>
        <begin position="515"/>
        <end position="534"/>
    </location>
</feature>
<feature type="transmembrane region" description="Helical" evidence="1">
    <location>
        <begin position="232"/>
        <end position="251"/>
    </location>
</feature>
<feature type="transmembrane region" description="Helical" evidence="1">
    <location>
        <begin position="331"/>
        <end position="349"/>
    </location>
</feature>
<keyword evidence="1" id="KW-0812">Transmembrane</keyword>
<evidence type="ECO:0000256" key="1">
    <source>
        <dbReference type="SAM" id="Phobius"/>
    </source>
</evidence>
<dbReference type="AlphaFoldDB" id="A0A2S8FWW2"/>
<feature type="transmembrane region" description="Helical" evidence="1">
    <location>
        <begin position="74"/>
        <end position="93"/>
    </location>
</feature>
<feature type="transmembrane region" description="Helical" evidence="1">
    <location>
        <begin position="354"/>
        <end position="370"/>
    </location>
</feature>
<protein>
    <submittedName>
        <fullName evidence="2">Uncharacterized protein</fullName>
    </submittedName>
</protein>
<sequence length="586" mass="65404">MNQAAESSGTPTNVPHTRREYWRFVLWLLACVWLVAIIPMSLVLVGRDLDDSGFLRFGYAGLAGFWLACGRPGWWVRLFVVILIAILTGMTASAEFLEFASFTGVTIGVTAGMTYAVRMLLSYGFREDNQHRSFSIAAMMQITVVAALVVLALRYGGGLKGSPAEAALTLFYLTTLGFSLAAGCMPLWARRRRTLVGLSMSAIVCVLITLVVTVIGSALFDHDPDWFDVIKAYLVAIAGLWSLVVPLQFVLRAAKWNLVREDWLEPISDEQAASNVWIERFVSWVSPFFQIEDEHHTSAEPNWRLIGRALLLLFVVDVVVLWITSPWQRDYSVIIRLGQVGLLGFWLACGRAKWWQRCLLVAPLVLLLGWTSPNNAVGESLIFVLSLLLSTGMTFALRFVISLWSRVSNEHHTISLKGILVGMAGAALIFVVLRAMYSLSFNGSNLMDLVGGVVHVSIFGSTLVIQCAALWAGRKRFDWWWGFGFLCAVAGLLASYFVQKLSFGYTMPLEEWVEIYSIGTITIWLTAYPLDWVLRKAHWSLVQPNWELSARPSPVQADRGLVKEPHPEPARPNDLANEAVDFDDIY</sequence>
<feature type="transmembrane region" description="Helical" evidence="1">
    <location>
        <begin position="99"/>
        <end position="121"/>
    </location>
</feature>
<feature type="transmembrane region" description="Helical" evidence="1">
    <location>
        <begin position="305"/>
        <end position="325"/>
    </location>
</feature>
<feature type="transmembrane region" description="Helical" evidence="1">
    <location>
        <begin position="195"/>
        <end position="220"/>
    </location>
</feature>
<dbReference type="Proteomes" id="UP000239388">
    <property type="component" value="Unassembled WGS sequence"/>
</dbReference>
<keyword evidence="1" id="KW-0472">Membrane</keyword>
<feature type="transmembrane region" description="Helical" evidence="1">
    <location>
        <begin position="416"/>
        <end position="437"/>
    </location>
</feature>
<keyword evidence="1" id="KW-1133">Transmembrane helix</keyword>
<comment type="caution">
    <text evidence="2">The sequence shown here is derived from an EMBL/GenBank/DDBJ whole genome shotgun (WGS) entry which is preliminary data.</text>
</comment>
<dbReference type="RefSeq" id="WP_105354422.1">
    <property type="nucleotide sequence ID" value="NZ_PUIB01000012.1"/>
</dbReference>
<gene>
    <name evidence="2" type="ORF">C5Y98_11810</name>
</gene>
<accession>A0A2S8FWW2</accession>
<feature type="transmembrane region" description="Helical" evidence="1">
    <location>
        <begin position="382"/>
        <end position="404"/>
    </location>
</feature>
<organism evidence="2 3">
    <name type="scientific">Blastopirellula marina</name>
    <dbReference type="NCBI Taxonomy" id="124"/>
    <lineage>
        <taxon>Bacteria</taxon>
        <taxon>Pseudomonadati</taxon>
        <taxon>Planctomycetota</taxon>
        <taxon>Planctomycetia</taxon>
        <taxon>Pirellulales</taxon>
        <taxon>Pirellulaceae</taxon>
        <taxon>Blastopirellula</taxon>
    </lineage>
</organism>
<feature type="transmembrane region" description="Helical" evidence="1">
    <location>
        <begin position="479"/>
        <end position="499"/>
    </location>
</feature>
<dbReference type="EMBL" id="PUIB01000012">
    <property type="protein sequence ID" value="PQO36671.1"/>
    <property type="molecule type" value="Genomic_DNA"/>
</dbReference>
<feature type="transmembrane region" description="Helical" evidence="1">
    <location>
        <begin position="52"/>
        <end position="69"/>
    </location>
</feature>
<proteinExistence type="predicted"/>
<feature type="transmembrane region" description="Helical" evidence="1">
    <location>
        <begin position="449"/>
        <end position="472"/>
    </location>
</feature>
<feature type="transmembrane region" description="Helical" evidence="1">
    <location>
        <begin position="167"/>
        <end position="188"/>
    </location>
</feature>